<evidence type="ECO:0008006" key="3">
    <source>
        <dbReference type="Google" id="ProtNLM"/>
    </source>
</evidence>
<proteinExistence type="predicted"/>
<dbReference type="EMBL" id="UOFS01000006">
    <property type="protein sequence ID" value="VAW91084.1"/>
    <property type="molecule type" value="Genomic_DNA"/>
</dbReference>
<dbReference type="PANTHER" id="PTHR43317:SF1">
    <property type="entry name" value="THERMOSPERMINE SYNTHASE ACAULIS5"/>
    <property type="match status" value="1"/>
</dbReference>
<keyword evidence="1" id="KW-0620">Polyamine biosynthesis</keyword>
<protein>
    <recommendedName>
        <fullName evidence="3">Spermidine synthase</fullName>
    </recommendedName>
</protein>
<dbReference type="CDD" id="cd02440">
    <property type="entry name" value="AdoMet_MTases"/>
    <property type="match status" value="1"/>
</dbReference>
<gene>
    <name evidence="2" type="ORF">MNBD_GAMMA22-2619</name>
</gene>
<dbReference type="InterPro" id="IPR029063">
    <property type="entry name" value="SAM-dependent_MTases_sf"/>
</dbReference>
<name>A0A3B1ABG7_9ZZZZ</name>
<dbReference type="GO" id="GO:0006596">
    <property type="term" value="P:polyamine biosynthetic process"/>
    <property type="evidence" value="ECO:0007669"/>
    <property type="project" value="UniProtKB-KW"/>
</dbReference>
<accession>A0A3B1ABG7</accession>
<dbReference type="Gene3D" id="3.40.50.150">
    <property type="entry name" value="Vaccinia Virus protein VP39"/>
    <property type="match status" value="1"/>
</dbReference>
<sequence>MAVIWQKNIDNVNYEVRQVGKTTRLYTDGVFHSQYHPNRNIIGGIWDLIVLPSFFYSSDKLQRVLLLGVGGGAVIHHLQHFHAPLEIIGVELNPIHIDIAYKYFKIKKNQANIIEADAVQWLQNYQGEKFDIIIDDLFGADNGEPIRAIEADSRWFKLLEKNLTKQGSLIFNFISPKNLRQSGYFQSQKIVNKFTSALQFTLPAFENAIGVFTKMEVKSTDLRKRAYQYSGINSNTLPYRCRRYK</sequence>
<dbReference type="AlphaFoldDB" id="A0A3B1ABG7"/>
<evidence type="ECO:0000256" key="1">
    <source>
        <dbReference type="ARBA" id="ARBA00023115"/>
    </source>
</evidence>
<organism evidence="2">
    <name type="scientific">hydrothermal vent metagenome</name>
    <dbReference type="NCBI Taxonomy" id="652676"/>
    <lineage>
        <taxon>unclassified sequences</taxon>
        <taxon>metagenomes</taxon>
        <taxon>ecological metagenomes</taxon>
    </lineage>
</organism>
<dbReference type="PANTHER" id="PTHR43317">
    <property type="entry name" value="THERMOSPERMINE SYNTHASE ACAULIS5"/>
    <property type="match status" value="1"/>
</dbReference>
<evidence type="ECO:0000313" key="2">
    <source>
        <dbReference type="EMBL" id="VAW91084.1"/>
    </source>
</evidence>
<reference evidence="2" key="1">
    <citation type="submission" date="2018-06" db="EMBL/GenBank/DDBJ databases">
        <authorList>
            <person name="Zhirakovskaya E."/>
        </authorList>
    </citation>
    <scope>NUCLEOTIDE SEQUENCE</scope>
</reference>
<dbReference type="SUPFAM" id="SSF53335">
    <property type="entry name" value="S-adenosyl-L-methionine-dependent methyltransferases"/>
    <property type="match status" value="1"/>
</dbReference>
<dbReference type="Pfam" id="PF01564">
    <property type="entry name" value="Spermine_synth"/>
    <property type="match status" value="1"/>
</dbReference>